<keyword evidence="2" id="KW-1185">Reference proteome</keyword>
<dbReference type="Proteomes" id="UP001596237">
    <property type="component" value="Unassembled WGS sequence"/>
</dbReference>
<protein>
    <submittedName>
        <fullName evidence="1">Uncharacterized protein</fullName>
    </submittedName>
</protein>
<dbReference type="RefSeq" id="WP_192284966.1">
    <property type="nucleotide sequence ID" value="NZ_JBHSTT010000063.1"/>
</dbReference>
<gene>
    <name evidence="1" type="ORF">ACFQDP_18180</name>
</gene>
<name>A0ABW1WSK3_9HYPH</name>
<organism evidence="1 2">
    <name type="scientific">Methylorubrum zatmanii</name>
    <dbReference type="NCBI Taxonomy" id="29429"/>
    <lineage>
        <taxon>Bacteria</taxon>
        <taxon>Pseudomonadati</taxon>
        <taxon>Pseudomonadota</taxon>
        <taxon>Alphaproteobacteria</taxon>
        <taxon>Hyphomicrobiales</taxon>
        <taxon>Methylobacteriaceae</taxon>
        <taxon>Methylorubrum</taxon>
    </lineage>
</organism>
<proteinExistence type="predicted"/>
<comment type="caution">
    <text evidence="1">The sequence shown here is derived from an EMBL/GenBank/DDBJ whole genome shotgun (WGS) entry which is preliminary data.</text>
</comment>
<evidence type="ECO:0000313" key="2">
    <source>
        <dbReference type="Proteomes" id="UP001596237"/>
    </source>
</evidence>
<dbReference type="EMBL" id="JBHSTT010000063">
    <property type="protein sequence ID" value="MFC6391243.1"/>
    <property type="molecule type" value="Genomic_DNA"/>
</dbReference>
<accession>A0ABW1WSK3</accession>
<reference evidence="2" key="1">
    <citation type="journal article" date="2019" name="Int. J. Syst. Evol. Microbiol.">
        <title>The Global Catalogue of Microorganisms (GCM) 10K type strain sequencing project: providing services to taxonomists for standard genome sequencing and annotation.</title>
        <authorList>
            <consortium name="The Broad Institute Genomics Platform"/>
            <consortium name="The Broad Institute Genome Sequencing Center for Infectious Disease"/>
            <person name="Wu L."/>
            <person name="Ma J."/>
        </authorList>
    </citation>
    <scope>NUCLEOTIDE SEQUENCE [LARGE SCALE GENOMIC DNA]</scope>
    <source>
        <strain evidence="2">CCUG 36916</strain>
    </source>
</reference>
<sequence>MQSLLHYRIGARLLRRRQRPLEWGGTTLVKISPAYRKARPAFEPML</sequence>
<evidence type="ECO:0000313" key="1">
    <source>
        <dbReference type="EMBL" id="MFC6391243.1"/>
    </source>
</evidence>